<feature type="transmembrane region" description="Helical" evidence="10">
    <location>
        <begin position="160"/>
        <end position="187"/>
    </location>
</feature>
<evidence type="ECO:0000256" key="5">
    <source>
        <dbReference type="ARBA" id="ARBA00022597"/>
    </source>
</evidence>
<protein>
    <submittedName>
        <fullName evidence="12">ABC transporter permease</fullName>
    </submittedName>
</protein>
<evidence type="ECO:0000313" key="12">
    <source>
        <dbReference type="EMBL" id="QXL87093.1"/>
    </source>
</evidence>
<reference evidence="12 13" key="1">
    <citation type="submission" date="2021-07" db="EMBL/GenBank/DDBJ databases">
        <title>Karlodiniumbacter phycospheric gen. nov., sp. nov., a phycosphere bacterium isolated from karlodinium veneficum.</title>
        <authorList>
            <person name="Peng Y."/>
            <person name="Jiang L."/>
            <person name="Lee J."/>
        </authorList>
    </citation>
    <scope>NUCLEOTIDE SEQUENCE</scope>
    <source>
        <strain evidence="12 13">N5</strain>
    </source>
</reference>
<comment type="subcellular location">
    <subcellularLocation>
        <location evidence="1">Cell membrane</location>
        <topology evidence="1">Multi-pass membrane protein</topology>
    </subcellularLocation>
</comment>
<evidence type="ECO:0000256" key="2">
    <source>
        <dbReference type="ARBA" id="ARBA00007783"/>
    </source>
</evidence>
<dbReference type="InterPro" id="IPR013525">
    <property type="entry name" value="ABC2_TM"/>
</dbReference>
<keyword evidence="6 10" id="KW-0812">Transmembrane</keyword>
<accession>A0A975TT32</accession>
<dbReference type="GO" id="GO:0043190">
    <property type="term" value="C:ATP-binding cassette (ABC) transporter complex"/>
    <property type="evidence" value="ECO:0007669"/>
    <property type="project" value="InterPro"/>
</dbReference>
<sequence>MMDPAPVANLTTLSPPAGRARTRATSFASGRAVIALMLREMSTRYGRSPGGYIWAVVEPVGALLVMSFVFSLLIRSPSLGNSFLLFYTTGYLPFLLYSLTMATVMNALNFSKPLLMYPAVTWIDAILARFILNTLTSVAVSCVVLFGILEFTDTSAVLEFRYMVSAMALAALLGLGHGTLNCALLGLFPVYGQIWGIASRPLLIGAGVFFLYEDLSPTIQSILDWTPWIHFTAMFRQGVYPTYAPDFISVPLMLLWALVPLAFGLMLLRRHRQRILMR</sequence>
<dbReference type="GO" id="GO:0015774">
    <property type="term" value="P:polysaccharide transport"/>
    <property type="evidence" value="ECO:0007669"/>
    <property type="project" value="UniProtKB-KW"/>
</dbReference>
<dbReference type="RefSeq" id="WP_257894005.1">
    <property type="nucleotide sequence ID" value="NZ_JAIMBW010000001.1"/>
</dbReference>
<dbReference type="Proteomes" id="UP000693972">
    <property type="component" value="Unassembled WGS sequence"/>
</dbReference>
<feature type="transmembrane region" description="Helical" evidence="10">
    <location>
        <begin position="247"/>
        <end position="268"/>
    </location>
</feature>
<evidence type="ECO:0000256" key="7">
    <source>
        <dbReference type="ARBA" id="ARBA00022989"/>
    </source>
</evidence>
<dbReference type="Pfam" id="PF01061">
    <property type="entry name" value="ABC2_membrane"/>
    <property type="match status" value="1"/>
</dbReference>
<dbReference type="GO" id="GO:0015920">
    <property type="term" value="P:lipopolysaccharide transport"/>
    <property type="evidence" value="ECO:0007669"/>
    <property type="project" value="TreeGrafter"/>
</dbReference>
<evidence type="ECO:0000256" key="3">
    <source>
        <dbReference type="ARBA" id="ARBA00022448"/>
    </source>
</evidence>
<dbReference type="EMBL" id="JAIMBW010000001">
    <property type="protein sequence ID" value="MBY4894437.1"/>
    <property type="molecule type" value="Genomic_DNA"/>
</dbReference>
<feature type="transmembrane region" description="Helical" evidence="10">
    <location>
        <begin position="51"/>
        <end position="74"/>
    </location>
</feature>
<dbReference type="InterPro" id="IPR000412">
    <property type="entry name" value="ABC_2_transport"/>
</dbReference>
<proteinExistence type="inferred from homology"/>
<organism evidence="12">
    <name type="scientific">Gymnodinialimonas phycosphaerae</name>
    <dbReference type="NCBI Taxonomy" id="2841589"/>
    <lineage>
        <taxon>Bacteria</taxon>
        <taxon>Pseudomonadati</taxon>
        <taxon>Pseudomonadota</taxon>
        <taxon>Alphaproteobacteria</taxon>
        <taxon>Rhodobacterales</taxon>
        <taxon>Paracoccaceae</taxon>
        <taxon>Gymnodinialimonas</taxon>
    </lineage>
</organism>
<feature type="domain" description="ABC-2 type transporter transmembrane" evidence="11">
    <location>
        <begin position="33"/>
        <end position="238"/>
    </location>
</feature>
<keyword evidence="5" id="KW-0762">Sugar transport</keyword>
<evidence type="ECO:0000313" key="13">
    <source>
        <dbReference type="Proteomes" id="UP000693972"/>
    </source>
</evidence>
<name>A0A975TT32_9RHOB</name>
<comment type="similarity">
    <text evidence="2">Belongs to the ABC-2 integral membrane protein family.</text>
</comment>
<evidence type="ECO:0000256" key="10">
    <source>
        <dbReference type="SAM" id="Phobius"/>
    </source>
</evidence>
<evidence type="ECO:0000256" key="9">
    <source>
        <dbReference type="ARBA" id="ARBA00023136"/>
    </source>
</evidence>
<evidence type="ECO:0000256" key="1">
    <source>
        <dbReference type="ARBA" id="ARBA00004651"/>
    </source>
</evidence>
<evidence type="ECO:0000259" key="11">
    <source>
        <dbReference type="Pfam" id="PF01061"/>
    </source>
</evidence>
<dbReference type="EMBL" id="CP078073">
    <property type="protein sequence ID" value="QXL87093.1"/>
    <property type="molecule type" value="Genomic_DNA"/>
</dbReference>
<dbReference type="PANTHER" id="PTHR30413">
    <property type="entry name" value="INNER MEMBRANE TRANSPORT PERMEASE"/>
    <property type="match status" value="1"/>
</dbReference>
<evidence type="ECO:0000256" key="8">
    <source>
        <dbReference type="ARBA" id="ARBA00023047"/>
    </source>
</evidence>
<dbReference type="AlphaFoldDB" id="A0A975TT32"/>
<keyword evidence="13" id="KW-1185">Reference proteome</keyword>
<evidence type="ECO:0000256" key="6">
    <source>
        <dbReference type="ARBA" id="ARBA00022692"/>
    </source>
</evidence>
<keyword evidence="3" id="KW-0813">Transport</keyword>
<gene>
    <name evidence="12" type="ORF">KUL25_16900</name>
</gene>
<dbReference type="PANTHER" id="PTHR30413:SF10">
    <property type="entry name" value="CAPSULE POLYSACCHARIDE EXPORT INNER-MEMBRANE PROTEIN CTRC"/>
    <property type="match status" value="1"/>
</dbReference>
<keyword evidence="4" id="KW-1003">Cell membrane</keyword>
<dbReference type="PRINTS" id="PR00164">
    <property type="entry name" value="ABC2TRNSPORT"/>
</dbReference>
<feature type="transmembrane region" description="Helical" evidence="10">
    <location>
        <begin position="127"/>
        <end position="148"/>
    </location>
</feature>
<keyword evidence="7 10" id="KW-1133">Transmembrane helix</keyword>
<evidence type="ECO:0000256" key="4">
    <source>
        <dbReference type="ARBA" id="ARBA00022475"/>
    </source>
</evidence>
<keyword evidence="9 10" id="KW-0472">Membrane</keyword>
<dbReference type="GO" id="GO:0140359">
    <property type="term" value="F:ABC-type transporter activity"/>
    <property type="evidence" value="ECO:0007669"/>
    <property type="project" value="InterPro"/>
</dbReference>
<keyword evidence="8" id="KW-0625">Polysaccharide transport</keyword>
<feature type="transmembrane region" description="Helical" evidence="10">
    <location>
        <begin position="94"/>
        <end position="115"/>
    </location>
</feature>